<dbReference type="Gene3D" id="1.20.120.450">
    <property type="entry name" value="dinb family like domain"/>
    <property type="match status" value="1"/>
</dbReference>
<keyword evidence="4" id="KW-1185">Reference proteome</keyword>
<feature type="signal peptide" evidence="1">
    <location>
        <begin position="1"/>
        <end position="24"/>
    </location>
</feature>
<dbReference type="EMBL" id="BONY01000024">
    <property type="protein sequence ID" value="GIH06100.1"/>
    <property type="molecule type" value="Genomic_DNA"/>
</dbReference>
<comment type="caution">
    <text evidence="3">The sequence shown here is derived from an EMBL/GenBank/DDBJ whole genome shotgun (WGS) entry which is preliminary data.</text>
</comment>
<reference evidence="3" key="1">
    <citation type="submission" date="2021-01" db="EMBL/GenBank/DDBJ databases">
        <title>Whole genome shotgun sequence of Rhizocola hellebori NBRC 109834.</title>
        <authorList>
            <person name="Komaki H."/>
            <person name="Tamura T."/>
        </authorList>
    </citation>
    <scope>NUCLEOTIDE SEQUENCE</scope>
    <source>
        <strain evidence="3">NBRC 109834</strain>
    </source>
</reference>
<dbReference type="SUPFAM" id="SSF109854">
    <property type="entry name" value="DinB/YfiT-like putative metalloenzymes"/>
    <property type="match status" value="1"/>
</dbReference>
<evidence type="ECO:0000313" key="3">
    <source>
        <dbReference type="EMBL" id="GIH06100.1"/>
    </source>
</evidence>
<name>A0A8J3VH36_9ACTN</name>
<dbReference type="RefSeq" id="WP_203909927.1">
    <property type="nucleotide sequence ID" value="NZ_BONY01000024.1"/>
</dbReference>
<dbReference type="GO" id="GO:0046872">
    <property type="term" value="F:metal ion binding"/>
    <property type="evidence" value="ECO:0007669"/>
    <property type="project" value="InterPro"/>
</dbReference>
<dbReference type="InterPro" id="IPR024344">
    <property type="entry name" value="MDMPI_metal-binding"/>
</dbReference>
<dbReference type="Proteomes" id="UP000612899">
    <property type="component" value="Unassembled WGS sequence"/>
</dbReference>
<dbReference type="AlphaFoldDB" id="A0A8J3VH36"/>
<keyword evidence="1" id="KW-0732">Signal</keyword>
<evidence type="ECO:0000259" key="2">
    <source>
        <dbReference type="Pfam" id="PF11716"/>
    </source>
</evidence>
<sequence>MTIRPAYLAAAQAAATLLAQPAVAASWDQPSALELYAVSGLAGHLAGQIFFAGKALGLPEPDPEPIALLEYYDRVDWIRSGHDSETHLRIRNGSMLNAVDGPAALASRVQAAVVGLPQILEATPTLRRVQLPTWQWALTFDDFLLSRLVELAVHLDDLAVSVGVPTPPLPGEVTGPVLELLVSLATRKHGEVALLRALSRTERAPATIAAF</sequence>
<accession>A0A8J3VH36</accession>
<evidence type="ECO:0000313" key="4">
    <source>
        <dbReference type="Proteomes" id="UP000612899"/>
    </source>
</evidence>
<feature type="chain" id="PRO_5035163873" description="Mycothiol-dependent maleylpyruvate isomerase metal-binding domain-containing protein" evidence="1">
    <location>
        <begin position="25"/>
        <end position="211"/>
    </location>
</feature>
<dbReference type="InterPro" id="IPR034660">
    <property type="entry name" value="DinB/YfiT-like"/>
</dbReference>
<protein>
    <recommendedName>
        <fullName evidence="2">Mycothiol-dependent maleylpyruvate isomerase metal-binding domain-containing protein</fullName>
    </recommendedName>
</protein>
<dbReference type="Pfam" id="PF11716">
    <property type="entry name" value="MDMPI_N"/>
    <property type="match status" value="1"/>
</dbReference>
<proteinExistence type="predicted"/>
<evidence type="ECO:0000256" key="1">
    <source>
        <dbReference type="SAM" id="SignalP"/>
    </source>
</evidence>
<feature type="domain" description="Mycothiol-dependent maleylpyruvate isomerase metal-binding" evidence="2">
    <location>
        <begin position="9"/>
        <end position="159"/>
    </location>
</feature>
<gene>
    <name evidence="3" type="ORF">Rhe02_41670</name>
</gene>
<organism evidence="3 4">
    <name type="scientific">Rhizocola hellebori</name>
    <dbReference type="NCBI Taxonomy" id="1392758"/>
    <lineage>
        <taxon>Bacteria</taxon>
        <taxon>Bacillati</taxon>
        <taxon>Actinomycetota</taxon>
        <taxon>Actinomycetes</taxon>
        <taxon>Micromonosporales</taxon>
        <taxon>Micromonosporaceae</taxon>
        <taxon>Rhizocola</taxon>
    </lineage>
</organism>